<name>A0A368UIU4_9BACT</name>
<dbReference type="InterPro" id="IPR025668">
    <property type="entry name" value="Tnp_DDE_dom"/>
</dbReference>
<dbReference type="Proteomes" id="UP000252733">
    <property type="component" value="Unassembled WGS sequence"/>
</dbReference>
<protein>
    <submittedName>
        <fullName evidence="2">DDE family transposase</fullName>
    </submittedName>
</protein>
<sequence>MYIENRNGNSNVKYRQDETLSRAYSLLAGHGIKVKHSRMDCGSFDQTAIPVVEANSEFFYIRAQRCANLLAQIKDISNWKTVTIWFKEYQVASIQHAPFGWDKTYRYVVSKEENTDGQGDLFTGDSFTYRAIMTNNTEMSDLEVIEFYNDRGDSERLFDEMNNDFLWKKMPFSFLHENTVFMVMMAICRNLFHYLTEFISRKLDFIKPAFRLKKFIFRFMVVPSKWIKQGRQHILKLFTAKKYHLL</sequence>
<comment type="caution">
    <text evidence="2">The sequence shown here is derived from an EMBL/GenBank/DDBJ whole genome shotgun (WGS) entry which is preliminary data.</text>
</comment>
<feature type="domain" description="Transposase DDE" evidence="1">
    <location>
        <begin position="37"/>
        <end position="239"/>
    </location>
</feature>
<dbReference type="AlphaFoldDB" id="A0A368UIU4"/>
<dbReference type="EMBL" id="QPIZ01000072">
    <property type="protein sequence ID" value="RCW19795.1"/>
    <property type="molecule type" value="Genomic_DNA"/>
</dbReference>
<evidence type="ECO:0000259" key="1">
    <source>
        <dbReference type="Pfam" id="PF13701"/>
    </source>
</evidence>
<evidence type="ECO:0000313" key="2">
    <source>
        <dbReference type="EMBL" id="RCW19795.1"/>
    </source>
</evidence>
<proteinExistence type="predicted"/>
<keyword evidence="3" id="KW-1185">Reference proteome</keyword>
<organism evidence="2 3">
    <name type="scientific">Marinilabilia salmonicolor</name>
    <dbReference type="NCBI Taxonomy" id="989"/>
    <lineage>
        <taxon>Bacteria</taxon>
        <taxon>Pseudomonadati</taxon>
        <taxon>Bacteroidota</taxon>
        <taxon>Bacteroidia</taxon>
        <taxon>Marinilabiliales</taxon>
        <taxon>Marinilabiliaceae</taxon>
        <taxon>Marinilabilia</taxon>
    </lineage>
</organism>
<gene>
    <name evidence="2" type="ORF">DFO77_1723</name>
</gene>
<reference evidence="2 3" key="1">
    <citation type="submission" date="2018-07" db="EMBL/GenBank/DDBJ databases">
        <title>Freshwater and sediment microbial communities from various areas in North America, analyzing microbe dynamics in response to fracking.</title>
        <authorList>
            <person name="Lamendella R."/>
        </authorList>
    </citation>
    <scope>NUCLEOTIDE SEQUENCE [LARGE SCALE GENOMIC DNA]</scope>
    <source>
        <strain evidence="2 3">160A</strain>
    </source>
</reference>
<dbReference type="Pfam" id="PF13701">
    <property type="entry name" value="DDE_Tnp_1_4"/>
    <property type="match status" value="1"/>
</dbReference>
<accession>A0A368UIU4</accession>
<evidence type="ECO:0000313" key="3">
    <source>
        <dbReference type="Proteomes" id="UP000252733"/>
    </source>
</evidence>